<comment type="caution">
    <text evidence="1">The sequence shown here is derived from an EMBL/GenBank/DDBJ whole genome shotgun (WGS) entry which is preliminary data.</text>
</comment>
<evidence type="ECO:0000313" key="1">
    <source>
        <dbReference type="EMBL" id="CAF88173.1"/>
    </source>
</evidence>
<reference evidence="1" key="1">
    <citation type="journal article" date="2004" name="Nature">
        <title>Genome duplication in the teleost fish Tetraodon nigroviridis reveals the early vertebrate proto-karyotype.</title>
        <authorList>
            <person name="Jaillon O."/>
            <person name="Aury J.-M."/>
            <person name="Brunet F."/>
            <person name="Petit J.-L."/>
            <person name="Stange-Thomann N."/>
            <person name="Mauceli E."/>
            <person name="Bouneau L."/>
            <person name="Fischer C."/>
            <person name="Ozouf-Costaz C."/>
            <person name="Bernot A."/>
            <person name="Nicaud S."/>
            <person name="Jaffe D."/>
            <person name="Fisher S."/>
            <person name="Lutfalla G."/>
            <person name="Dossat C."/>
            <person name="Segurens B."/>
            <person name="Dasilva C."/>
            <person name="Salanoubat M."/>
            <person name="Levy M."/>
            <person name="Boudet N."/>
            <person name="Castellano S."/>
            <person name="Anthouard V."/>
            <person name="Jubin C."/>
            <person name="Castelli V."/>
            <person name="Katinka M."/>
            <person name="Vacherie B."/>
            <person name="Biemont C."/>
            <person name="Skalli Z."/>
            <person name="Cattolico L."/>
            <person name="Poulain J."/>
            <person name="De Berardinis V."/>
            <person name="Cruaud C."/>
            <person name="Duprat S."/>
            <person name="Brottier P."/>
            <person name="Coutanceau J.-P."/>
            <person name="Gouzy J."/>
            <person name="Parra G."/>
            <person name="Lardier G."/>
            <person name="Chapple C."/>
            <person name="McKernan K.J."/>
            <person name="McEwan P."/>
            <person name="Bosak S."/>
            <person name="Kellis M."/>
            <person name="Volff J.-N."/>
            <person name="Guigo R."/>
            <person name="Zody M.C."/>
            <person name="Mesirov J."/>
            <person name="Lindblad-Toh K."/>
            <person name="Birren B."/>
            <person name="Nusbaum C."/>
            <person name="Kahn D."/>
            <person name="Robinson-Rechavi M."/>
            <person name="Laudet V."/>
            <person name="Schachter V."/>
            <person name="Quetier F."/>
            <person name="Saurin W."/>
            <person name="Scarpelli C."/>
            <person name="Wincker P."/>
            <person name="Lander E.S."/>
            <person name="Weissenbach J."/>
            <person name="Roest Crollius H."/>
        </authorList>
    </citation>
    <scope>NUCLEOTIDE SEQUENCE [LARGE SCALE GENOMIC DNA]</scope>
</reference>
<accession>Q4TG09</accession>
<dbReference type="EMBL" id="CAAE01004021">
    <property type="protein sequence ID" value="CAF88173.1"/>
    <property type="molecule type" value="Genomic_DNA"/>
</dbReference>
<feature type="non-terminal residue" evidence="1">
    <location>
        <position position="1"/>
    </location>
</feature>
<proteinExistence type="predicted"/>
<name>Q4TG09_TETNG</name>
<gene>
    <name evidence="1" type="ORF">GSTENG00001348001</name>
</gene>
<sequence>RGTATAGTRRATRLRLRGGAPQEPQRLRVWRRVEQQLHRAGERRSSVHVRNTSLI</sequence>
<reference evidence="1" key="2">
    <citation type="submission" date="2004-02" db="EMBL/GenBank/DDBJ databases">
        <authorList>
            <consortium name="Genoscope"/>
            <consortium name="Whitehead Institute Centre for Genome Research"/>
        </authorList>
    </citation>
    <scope>NUCLEOTIDE SEQUENCE</scope>
</reference>
<dbReference type="KEGG" id="tng:GSTEN00001348G001"/>
<dbReference type="AlphaFoldDB" id="Q4TG09"/>
<protein>
    <submittedName>
        <fullName evidence="1">(spotted green pufferfish) hypothetical protein</fullName>
    </submittedName>
</protein>
<organism evidence="1">
    <name type="scientific">Tetraodon nigroviridis</name>
    <name type="common">Spotted green pufferfish</name>
    <name type="synonym">Chelonodon nigroviridis</name>
    <dbReference type="NCBI Taxonomy" id="99883"/>
    <lineage>
        <taxon>Eukaryota</taxon>
        <taxon>Metazoa</taxon>
        <taxon>Chordata</taxon>
        <taxon>Craniata</taxon>
        <taxon>Vertebrata</taxon>
        <taxon>Euteleostomi</taxon>
        <taxon>Actinopterygii</taxon>
        <taxon>Neopterygii</taxon>
        <taxon>Teleostei</taxon>
        <taxon>Neoteleostei</taxon>
        <taxon>Acanthomorphata</taxon>
        <taxon>Eupercaria</taxon>
        <taxon>Tetraodontiformes</taxon>
        <taxon>Tetradontoidea</taxon>
        <taxon>Tetraodontidae</taxon>
        <taxon>Tetraodon</taxon>
    </lineage>
</organism>